<proteinExistence type="predicted"/>
<accession>A0A1H0EB86</accession>
<evidence type="ECO:0000259" key="2">
    <source>
        <dbReference type="Pfam" id="PF02120"/>
    </source>
</evidence>
<keyword evidence="4" id="KW-1185">Reference proteome</keyword>
<feature type="region of interest" description="Disordered" evidence="1">
    <location>
        <begin position="393"/>
        <end position="418"/>
    </location>
</feature>
<feature type="region of interest" description="Disordered" evidence="1">
    <location>
        <begin position="43"/>
        <end position="231"/>
    </location>
</feature>
<sequence>MINDSPPPGGLPAIAFATPVPGSGHSPASGFLCEFLAQPVEEQAVSPVEGMSQQGNDHEHAPVTDVDGGADENDPNAVTGETDDRAGVEGYSDPSCPGLSYGSMPPVRPETLVRGHRQSALPATGTVNSAEEFCDSDAPRNEGRSATPVGTDTHESQDGTPVAENPRPRSGAPVQRMDRPDTSPLPLHTKTAADPADIRRESPAVPAEPSAGISETPLRSMTDQDLATPAGTGRTIEQGAMRTAHQNNPFHRLPGNASAGQEVVRFRRQGEEPDPHALGLDPLTNRVLQPSAAPASGAGARPATLAQTVAHQIADAAPRLSEGALEIILRPEELGRLRLTLSPGEGTAGVLTVIADRPETLELVRRHLALLVSEFAAQGFADLHVALGNDRGAAMQGQGGSAAQADDQATPDVTVDIPVPLGRPRMAADTLDIRL</sequence>
<dbReference type="AlphaFoldDB" id="A0A1H0EB86"/>
<dbReference type="CDD" id="cd17470">
    <property type="entry name" value="T3SS_Flik_C"/>
    <property type="match status" value="1"/>
</dbReference>
<protein>
    <submittedName>
        <fullName evidence="3">Hook-length control protein FliK</fullName>
    </submittedName>
</protein>
<feature type="domain" description="Flagellar hook-length control protein-like C-terminal" evidence="2">
    <location>
        <begin position="322"/>
        <end position="382"/>
    </location>
</feature>
<reference evidence="3 4" key="1">
    <citation type="submission" date="2016-11" db="EMBL/GenBank/DDBJ databases">
        <authorList>
            <person name="Varghese N."/>
            <person name="Submissions S."/>
        </authorList>
    </citation>
    <scope>NUCLEOTIDE SEQUENCE [LARGE SCALE GENOMIC DNA]</scope>
    <source>
        <strain evidence="3 4">DSM 29620</strain>
    </source>
</reference>
<dbReference type="EMBL" id="FQZZ01000006">
    <property type="protein sequence ID" value="SHK54578.1"/>
    <property type="molecule type" value="Genomic_DNA"/>
</dbReference>
<evidence type="ECO:0000313" key="4">
    <source>
        <dbReference type="Proteomes" id="UP000324252"/>
    </source>
</evidence>
<organism evidence="3 4">
    <name type="scientific">Lutimaribacter pacificus</name>
    <dbReference type="NCBI Taxonomy" id="391948"/>
    <lineage>
        <taxon>Bacteria</taxon>
        <taxon>Pseudomonadati</taxon>
        <taxon>Pseudomonadota</taxon>
        <taxon>Alphaproteobacteria</taxon>
        <taxon>Rhodobacterales</taxon>
        <taxon>Roseobacteraceae</taxon>
        <taxon>Lutimaribacter</taxon>
    </lineage>
</organism>
<dbReference type="RefSeq" id="WP_223228084.1">
    <property type="nucleotide sequence ID" value="NZ_FNIO01000002.1"/>
</dbReference>
<name>A0A1H0EB86_9RHOB</name>
<dbReference type="Pfam" id="PF02120">
    <property type="entry name" value="Flg_hook"/>
    <property type="match status" value="1"/>
</dbReference>
<evidence type="ECO:0000256" key="1">
    <source>
        <dbReference type="SAM" id="MobiDB-lite"/>
    </source>
</evidence>
<dbReference type="Gene3D" id="3.30.750.140">
    <property type="match status" value="1"/>
</dbReference>
<feature type="compositionally biased region" description="Low complexity" evidence="1">
    <location>
        <begin position="393"/>
        <end position="408"/>
    </location>
</feature>
<gene>
    <name evidence="3" type="ORF">SAMN05444142_106134</name>
</gene>
<evidence type="ECO:0000313" key="3">
    <source>
        <dbReference type="EMBL" id="SHK54578.1"/>
    </source>
</evidence>
<dbReference type="InterPro" id="IPR038610">
    <property type="entry name" value="FliK-like_C_sf"/>
</dbReference>
<dbReference type="InterPro" id="IPR021136">
    <property type="entry name" value="Flagellar_hook_control-like_C"/>
</dbReference>
<dbReference type="Proteomes" id="UP000324252">
    <property type="component" value="Unassembled WGS sequence"/>
</dbReference>